<sequence length="452" mass="50986">MTILDALFPAVPENTPNPNSKLLSSCLEIDKEKHIAIVGGGPAGVHMSACLAAKGYKVTLLESEQELGGKSLTIYDPLQPAVPQEMGTCYMHPGYTPIRKLLEEYDKDNLEINFANEKNGRMIFGLTLDDESKRKYTEGMEYFDWVFEQTEKRNGLELLAPIFIYSQQVQGYGILDKIPAFYLLWWIHPDVANGSIRSMLGSDELLVSMLKNGYQSLWKNMAKRHSDQVNYITGAQVTAIKRTPSVEIKYMLGGEEKVLEADMFVSAIDMYRFSHLITDLDPEEKEVFSKLTESTLATTLYKGKTVAHEHTVEFWFARQGVLTSDGVGQFHAQRNSRMATRPEIPAVDDTELRVAYQYSEKPPQSGDAAKLSQALMEGLKTFAGEPEVEIRLQKPWPYFPRFEAQDLVKGCPWKILEMQGKRNTVFIGSSVCFESVLDVVCYNQLLARKICG</sequence>
<accession>A0AA36MXE3</accession>
<proteinExistence type="predicted"/>
<dbReference type="Gene3D" id="3.50.50.60">
    <property type="entry name" value="FAD/NAD(P)-binding domain"/>
    <property type="match status" value="3"/>
</dbReference>
<organism evidence="1 2">
    <name type="scientific">Effrenium voratum</name>
    <dbReference type="NCBI Taxonomy" id="2562239"/>
    <lineage>
        <taxon>Eukaryota</taxon>
        <taxon>Sar</taxon>
        <taxon>Alveolata</taxon>
        <taxon>Dinophyceae</taxon>
        <taxon>Suessiales</taxon>
        <taxon>Symbiodiniaceae</taxon>
        <taxon>Effrenium</taxon>
    </lineage>
</organism>
<evidence type="ECO:0000313" key="2">
    <source>
        <dbReference type="Proteomes" id="UP001178507"/>
    </source>
</evidence>
<dbReference type="Gene3D" id="1.10.405.20">
    <property type="match status" value="1"/>
</dbReference>
<gene>
    <name evidence="1" type="ORF">EVOR1521_LOCUS15502</name>
</gene>
<evidence type="ECO:0000313" key="1">
    <source>
        <dbReference type="EMBL" id="CAJ1389989.1"/>
    </source>
</evidence>
<comment type="caution">
    <text evidence="1">The sequence shown here is derived from an EMBL/GenBank/DDBJ whole genome shotgun (WGS) entry which is preliminary data.</text>
</comment>
<dbReference type="SUPFAM" id="SSF51905">
    <property type="entry name" value="FAD/NAD(P)-binding domain"/>
    <property type="match status" value="1"/>
</dbReference>
<name>A0AA36MXE3_9DINO</name>
<dbReference type="PANTHER" id="PTHR43734">
    <property type="entry name" value="PHYTOENE DESATURASE"/>
    <property type="match status" value="1"/>
</dbReference>
<dbReference type="EMBL" id="CAUJNA010001979">
    <property type="protein sequence ID" value="CAJ1389989.1"/>
    <property type="molecule type" value="Genomic_DNA"/>
</dbReference>
<dbReference type="InterPro" id="IPR036188">
    <property type="entry name" value="FAD/NAD-bd_sf"/>
</dbReference>
<keyword evidence="2" id="KW-1185">Reference proteome</keyword>
<dbReference type="Proteomes" id="UP001178507">
    <property type="component" value="Unassembled WGS sequence"/>
</dbReference>
<dbReference type="Pfam" id="PF13450">
    <property type="entry name" value="NAD_binding_8"/>
    <property type="match status" value="1"/>
</dbReference>
<dbReference type="AlphaFoldDB" id="A0AA36MXE3"/>
<dbReference type="PANTHER" id="PTHR43734:SF1">
    <property type="entry name" value="PHYTOENE DESATURASE"/>
    <property type="match status" value="1"/>
</dbReference>
<reference evidence="1" key="1">
    <citation type="submission" date="2023-08" db="EMBL/GenBank/DDBJ databases">
        <authorList>
            <person name="Chen Y."/>
            <person name="Shah S."/>
            <person name="Dougan E. K."/>
            <person name="Thang M."/>
            <person name="Chan C."/>
        </authorList>
    </citation>
    <scope>NUCLEOTIDE SEQUENCE</scope>
</reference>
<protein>
    <recommendedName>
        <fullName evidence="3">Amine oxidase domain-containing protein</fullName>
    </recommendedName>
</protein>
<evidence type="ECO:0008006" key="3">
    <source>
        <dbReference type="Google" id="ProtNLM"/>
    </source>
</evidence>